<dbReference type="EMBL" id="GBRH01164331">
    <property type="protein sequence ID" value="JAE33565.1"/>
    <property type="molecule type" value="Transcribed_RNA"/>
</dbReference>
<feature type="compositionally biased region" description="Basic residues" evidence="1">
    <location>
        <begin position="8"/>
        <end position="22"/>
    </location>
</feature>
<name>A0A0A9H8P4_ARUDO</name>
<organism evidence="2">
    <name type="scientific">Arundo donax</name>
    <name type="common">Giant reed</name>
    <name type="synonym">Donax arundinaceus</name>
    <dbReference type="NCBI Taxonomy" id="35708"/>
    <lineage>
        <taxon>Eukaryota</taxon>
        <taxon>Viridiplantae</taxon>
        <taxon>Streptophyta</taxon>
        <taxon>Embryophyta</taxon>
        <taxon>Tracheophyta</taxon>
        <taxon>Spermatophyta</taxon>
        <taxon>Magnoliopsida</taxon>
        <taxon>Liliopsida</taxon>
        <taxon>Poales</taxon>
        <taxon>Poaceae</taxon>
        <taxon>PACMAD clade</taxon>
        <taxon>Arundinoideae</taxon>
        <taxon>Arundineae</taxon>
        <taxon>Arundo</taxon>
    </lineage>
</organism>
<reference evidence="2" key="1">
    <citation type="submission" date="2014-09" db="EMBL/GenBank/DDBJ databases">
        <authorList>
            <person name="Magalhaes I.L.F."/>
            <person name="Oliveira U."/>
            <person name="Santos F.R."/>
            <person name="Vidigal T.H.D.A."/>
            <person name="Brescovit A.D."/>
            <person name="Santos A.J."/>
        </authorList>
    </citation>
    <scope>NUCLEOTIDE SEQUENCE</scope>
    <source>
        <tissue evidence="2">Shoot tissue taken approximately 20 cm above the soil surface</tissue>
    </source>
</reference>
<protein>
    <submittedName>
        <fullName evidence="2">Uncharacterized protein</fullName>
    </submittedName>
</protein>
<reference evidence="2" key="2">
    <citation type="journal article" date="2015" name="Data Brief">
        <title>Shoot transcriptome of the giant reed, Arundo donax.</title>
        <authorList>
            <person name="Barrero R.A."/>
            <person name="Guerrero F.D."/>
            <person name="Moolhuijzen P."/>
            <person name="Goolsby J.A."/>
            <person name="Tidwell J."/>
            <person name="Bellgard S.E."/>
            <person name="Bellgard M.I."/>
        </authorList>
    </citation>
    <scope>NUCLEOTIDE SEQUENCE</scope>
    <source>
        <tissue evidence="2">Shoot tissue taken approximately 20 cm above the soil surface</tissue>
    </source>
</reference>
<proteinExistence type="predicted"/>
<feature type="region of interest" description="Disordered" evidence="1">
    <location>
        <begin position="1"/>
        <end position="43"/>
    </location>
</feature>
<evidence type="ECO:0000256" key="1">
    <source>
        <dbReference type="SAM" id="MobiDB-lite"/>
    </source>
</evidence>
<dbReference type="AlphaFoldDB" id="A0A0A9H8P4"/>
<evidence type="ECO:0000313" key="2">
    <source>
        <dbReference type="EMBL" id="JAE33565.1"/>
    </source>
</evidence>
<sequence>MASTIHALLRHHRKGRNGKRNPHTGADSNEEEGVRKPTNLGSPKRHFSLQICTLSDCKILCFSVEVAELQYLLVCAGR</sequence>
<accession>A0A0A9H8P4</accession>